<dbReference type="PANTHER" id="PTHR43791">
    <property type="entry name" value="PERMEASE-RELATED"/>
    <property type="match status" value="1"/>
</dbReference>
<gene>
    <name evidence="8" type="ORF">TOPH_06292</name>
</gene>
<feature type="transmembrane region" description="Helical" evidence="7">
    <location>
        <begin position="388"/>
        <end position="407"/>
    </location>
</feature>
<comment type="subcellular location">
    <subcellularLocation>
        <location evidence="1">Membrane</location>
        <topology evidence="1">Multi-pass membrane protein</topology>
    </subcellularLocation>
</comment>
<feature type="transmembrane region" description="Helical" evidence="7">
    <location>
        <begin position="416"/>
        <end position="435"/>
    </location>
</feature>
<dbReference type="EMBL" id="LFRF01000021">
    <property type="protein sequence ID" value="KND89073.1"/>
    <property type="molecule type" value="Genomic_DNA"/>
</dbReference>
<keyword evidence="3 7" id="KW-0812">Transmembrane</keyword>
<dbReference type="SUPFAM" id="SSF103473">
    <property type="entry name" value="MFS general substrate transporter"/>
    <property type="match status" value="1"/>
</dbReference>
<feature type="transmembrane region" description="Helical" evidence="7">
    <location>
        <begin position="349"/>
        <end position="368"/>
    </location>
</feature>
<name>A0A0L0N4P3_TOLOC</name>
<feature type="region of interest" description="Disordered" evidence="6">
    <location>
        <begin position="1"/>
        <end position="38"/>
    </location>
</feature>
<reference evidence="8 9" key="1">
    <citation type="journal article" date="2015" name="BMC Genomics">
        <title>The genome of the truffle-parasite Tolypocladium ophioglossoides and the evolution of antifungal peptaibiotics.</title>
        <authorList>
            <person name="Quandt C.A."/>
            <person name="Bushley K.E."/>
            <person name="Spatafora J.W."/>
        </authorList>
    </citation>
    <scope>NUCLEOTIDE SEQUENCE [LARGE SCALE GENOMIC DNA]</scope>
    <source>
        <strain evidence="8 9">CBS 100239</strain>
    </source>
</reference>
<dbReference type="Proteomes" id="UP000036947">
    <property type="component" value="Unassembled WGS sequence"/>
</dbReference>
<evidence type="ECO:0000313" key="8">
    <source>
        <dbReference type="EMBL" id="KND89073.1"/>
    </source>
</evidence>
<comment type="caution">
    <text evidence="8">The sequence shown here is derived from an EMBL/GenBank/DDBJ whole genome shotgun (WGS) entry which is preliminary data.</text>
</comment>
<dbReference type="GO" id="GO:0016020">
    <property type="term" value="C:membrane"/>
    <property type="evidence" value="ECO:0007669"/>
    <property type="project" value="UniProtKB-SubCell"/>
</dbReference>
<keyword evidence="5 7" id="KW-0472">Membrane</keyword>
<protein>
    <submittedName>
        <fullName evidence="8">Putative transporter</fullName>
    </submittedName>
</protein>
<sequence>MAETKETALAIATTPIEPSSETASKSDTPKQDAGLTFARRGEQVDDATVAEDVDGFDAARMRDRSLLTAAEEKALMRKVDWRMMTVCSLLFLLKNMDSDNISNARIMNRGTGRNIMTQLSISSDQYNLLTVLYYAPFIVFEAPSNLLLKRFNPSTWQSRIMISWGIALLGHVPVSNKEGIYTARFFLGLFEAGMFPGVILQMTYWYRPDEMSLRLLYFCKSAHTQQHWKSTNWPDVLGNLSGIVSGLLSFAFDTVSGAHGLSGWQWLFLAEGLFTVVFGVAIKLKVNPKPRAAHTLASLTSTAVPPTAKWLTDREKAFIQARLPANAPRAAEQDFKFREIVDTLKDRRLWLFTLIWATFTVGTSGVRFYQPTVIANLGFTTIAQAQLLNLPISLLSIAVIGITGLLADNGRLPRPVYPLGVFAVVLACYGVLVAYPSNGAVYAATLIGNAFTTAFFPLMWPWRVQTTSRATGSAFSIGFVNSYGQIGGAIGPQIFRQKYAPRYRESFASAMALVGACTLVTLMTWWVTRQSEADTRRLKRARVRAERAGLAVLDDVVDRDLRKSNGSASDAA</sequence>
<evidence type="ECO:0000313" key="9">
    <source>
        <dbReference type="Proteomes" id="UP000036947"/>
    </source>
</evidence>
<dbReference type="Pfam" id="PF07690">
    <property type="entry name" value="MFS_1"/>
    <property type="match status" value="2"/>
</dbReference>
<dbReference type="InterPro" id="IPR011701">
    <property type="entry name" value="MFS"/>
</dbReference>
<feature type="transmembrane region" description="Helical" evidence="7">
    <location>
        <begin position="263"/>
        <end position="282"/>
    </location>
</feature>
<evidence type="ECO:0000256" key="7">
    <source>
        <dbReference type="SAM" id="Phobius"/>
    </source>
</evidence>
<dbReference type="AlphaFoldDB" id="A0A0L0N4P3"/>
<dbReference type="Gene3D" id="1.20.1250.20">
    <property type="entry name" value="MFS general substrate transporter like domains"/>
    <property type="match status" value="2"/>
</dbReference>
<evidence type="ECO:0000256" key="6">
    <source>
        <dbReference type="SAM" id="MobiDB-lite"/>
    </source>
</evidence>
<feature type="transmembrane region" description="Helical" evidence="7">
    <location>
        <begin position="441"/>
        <end position="462"/>
    </location>
</feature>
<evidence type="ECO:0000256" key="4">
    <source>
        <dbReference type="ARBA" id="ARBA00022989"/>
    </source>
</evidence>
<evidence type="ECO:0000256" key="2">
    <source>
        <dbReference type="ARBA" id="ARBA00022448"/>
    </source>
</evidence>
<accession>A0A0L0N4P3</accession>
<evidence type="ECO:0000256" key="3">
    <source>
        <dbReference type="ARBA" id="ARBA00022692"/>
    </source>
</evidence>
<organism evidence="8 9">
    <name type="scientific">Tolypocladium ophioglossoides (strain CBS 100239)</name>
    <name type="common">Snaketongue truffleclub</name>
    <name type="synonym">Elaphocordyceps ophioglossoides</name>
    <dbReference type="NCBI Taxonomy" id="1163406"/>
    <lineage>
        <taxon>Eukaryota</taxon>
        <taxon>Fungi</taxon>
        <taxon>Dikarya</taxon>
        <taxon>Ascomycota</taxon>
        <taxon>Pezizomycotina</taxon>
        <taxon>Sordariomycetes</taxon>
        <taxon>Hypocreomycetidae</taxon>
        <taxon>Hypocreales</taxon>
        <taxon>Ophiocordycipitaceae</taxon>
        <taxon>Tolypocladium</taxon>
    </lineage>
</organism>
<keyword evidence="4 7" id="KW-1133">Transmembrane helix</keyword>
<dbReference type="PANTHER" id="PTHR43791:SF91">
    <property type="entry name" value="MAJOR FACILITATOR SUPERFAMILY (MFS) PROFILE DOMAIN-CONTAINING PROTEIN-RELATED"/>
    <property type="match status" value="1"/>
</dbReference>
<dbReference type="GO" id="GO:0022857">
    <property type="term" value="F:transmembrane transporter activity"/>
    <property type="evidence" value="ECO:0007669"/>
    <property type="project" value="InterPro"/>
</dbReference>
<feature type="transmembrane region" description="Helical" evidence="7">
    <location>
        <begin position="507"/>
        <end position="527"/>
    </location>
</feature>
<dbReference type="OrthoDB" id="2985014at2759"/>
<evidence type="ECO:0000256" key="1">
    <source>
        <dbReference type="ARBA" id="ARBA00004141"/>
    </source>
</evidence>
<feature type="transmembrane region" description="Helical" evidence="7">
    <location>
        <begin position="186"/>
        <end position="206"/>
    </location>
</feature>
<feature type="compositionally biased region" description="Polar residues" evidence="6">
    <location>
        <begin position="16"/>
        <end position="26"/>
    </location>
</feature>
<evidence type="ECO:0000256" key="5">
    <source>
        <dbReference type="ARBA" id="ARBA00023136"/>
    </source>
</evidence>
<dbReference type="InterPro" id="IPR036259">
    <property type="entry name" value="MFS_trans_sf"/>
</dbReference>
<proteinExistence type="predicted"/>
<keyword evidence="2" id="KW-0813">Transport</keyword>
<keyword evidence="9" id="KW-1185">Reference proteome</keyword>